<protein>
    <submittedName>
        <fullName evidence="1">Uncharacterized protein</fullName>
    </submittedName>
</protein>
<accession>A0ABQ0JM17</accession>
<gene>
    <name evidence="1" type="ORF">JCM19239_7054</name>
</gene>
<evidence type="ECO:0000313" key="1">
    <source>
        <dbReference type="EMBL" id="GAL29794.1"/>
    </source>
</evidence>
<evidence type="ECO:0000313" key="2">
    <source>
        <dbReference type="Proteomes" id="UP000029223"/>
    </source>
</evidence>
<dbReference type="InterPro" id="IPR037049">
    <property type="entry name" value="DUF1214_C_sf"/>
</dbReference>
<dbReference type="SUPFAM" id="SSF160935">
    <property type="entry name" value="VPA0735-like"/>
    <property type="match status" value="1"/>
</dbReference>
<reference evidence="2" key="1">
    <citation type="submission" date="2014-09" db="EMBL/GenBank/DDBJ databases">
        <title>Vibrio variabilis JCM 19239. (C206) whole genome shotgun sequence.</title>
        <authorList>
            <person name="Sawabe T."/>
            <person name="Meirelles P."/>
            <person name="Nakanishi M."/>
            <person name="Sayaka M."/>
            <person name="Hattori M."/>
            <person name="Ohkuma M."/>
        </authorList>
    </citation>
    <scope>NUCLEOTIDE SEQUENCE [LARGE SCALE GENOMIC DNA]</scope>
    <source>
        <strain evidence="2">JCM 19239</strain>
    </source>
</reference>
<comment type="caution">
    <text evidence="1">The sequence shown here is derived from an EMBL/GenBank/DDBJ whole genome shotgun (WGS) entry which is preliminary data.</text>
</comment>
<proteinExistence type="predicted"/>
<organism evidence="1 2">
    <name type="scientific">Vibrio variabilis</name>
    <dbReference type="NCBI Taxonomy" id="990271"/>
    <lineage>
        <taxon>Bacteria</taxon>
        <taxon>Pseudomonadati</taxon>
        <taxon>Pseudomonadota</taxon>
        <taxon>Gammaproteobacteria</taxon>
        <taxon>Vibrionales</taxon>
        <taxon>Vibrionaceae</taxon>
        <taxon>Vibrio</taxon>
    </lineage>
</organism>
<keyword evidence="2" id="KW-1185">Reference proteome</keyword>
<sequence>MATVTKRRNVVLQMRMYEPKAEALDGRWTPAPVQRVSN</sequence>
<dbReference type="EMBL" id="BBMS01000074">
    <property type="protein sequence ID" value="GAL29794.1"/>
    <property type="molecule type" value="Genomic_DNA"/>
</dbReference>
<name>A0ABQ0JM17_9VIBR</name>
<dbReference type="Gene3D" id="2.60.120.600">
    <property type="entry name" value="Domain of unknown function DUF1214, C-terminal domain"/>
    <property type="match status" value="1"/>
</dbReference>
<dbReference type="Proteomes" id="UP000029223">
    <property type="component" value="Unassembled WGS sequence"/>
</dbReference>